<dbReference type="GO" id="GO:0005886">
    <property type="term" value="C:plasma membrane"/>
    <property type="evidence" value="ECO:0000318"/>
    <property type="project" value="GO_Central"/>
</dbReference>
<dbReference type="PANTHER" id="PTHR31415:SF125">
    <property type="entry name" value="HARPIN INDUCING PROTEIN 1-LIKE 9"/>
    <property type="match status" value="1"/>
</dbReference>
<comment type="subcellular location">
    <subcellularLocation>
        <location evidence="1">Membrane</location>
        <topology evidence="1">Single-pass membrane protein</topology>
    </subcellularLocation>
</comment>
<keyword evidence="3 6" id="KW-1133">Transmembrane helix</keyword>
<proteinExistence type="predicted"/>
<protein>
    <submittedName>
        <fullName evidence="8">(wild Malaysian banana) hypothetical protein</fullName>
    </submittedName>
</protein>
<feature type="compositionally biased region" description="Basic residues" evidence="5">
    <location>
        <begin position="185"/>
        <end position="204"/>
    </location>
</feature>
<feature type="domain" description="Late embryogenesis abundant protein LEA-2 subgroup" evidence="7">
    <location>
        <begin position="79"/>
        <end position="170"/>
    </location>
</feature>
<dbReference type="PANTHER" id="PTHR31415">
    <property type="entry name" value="OS05G0367900 PROTEIN"/>
    <property type="match status" value="1"/>
</dbReference>
<dbReference type="Proteomes" id="UP000012960">
    <property type="component" value="Unplaced"/>
</dbReference>
<sequence length="204" mass="23010">MHFCSSSPVASFAAHDELAMPDTDRFYCWLLQVFVLSGLVVFFIWLSLRISDPSYTIVEVTILQPNNGTADSTVFFGIEIANRNRGCGVYYSDMNVSLYVMDASVGSTTIQPFYQGHGKTAQVRGGASCGRWVSDAISSGAAQLRFELMAAVKYKMWFWRSRLHRMSMQGSVHVGKDGKLSRTSKMVRMRPSQKKRRSRLKPRK</sequence>
<feature type="transmembrane region" description="Helical" evidence="6">
    <location>
        <begin position="29"/>
        <end position="48"/>
    </location>
</feature>
<evidence type="ECO:0000256" key="5">
    <source>
        <dbReference type="SAM" id="MobiDB-lite"/>
    </source>
</evidence>
<dbReference type="Gramene" id="Ma02_t04910.1">
    <property type="protein sequence ID" value="Ma02_p04910.1"/>
    <property type="gene ID" value="Ma02_g04910"/>
</dbReference>
<reference evidence="8" key="1">
    <citation type="submission" date="2021-03" db="EMBL/GenBank/DDBJ databases">
        <authorList>
            <consortium name="Genoscope - CEA"/>
            <person name="William W."/>
        </authorList>
    </citation>
    <scope>NUCLEOTIDE SEQUENCE</scope>
    <source>
        <strain evidence="8">Doubled-haploid Pahang</strain>
    </source>
</reference>
<dbReference type="EMBL" id="HG996467">
    <property type="protein sequence ID" value="CAG1861123.1"/>
    <property type="molecule type" value="Genomic_DNA"/>
</dbReference>
<keyword evidence="2 6" id="KW-0812">Transmembrane</keyword>
<evidence type="ECO:0000256" key="1">
    <source>
        <dbReference type="ARBA" id="ARBA00004167"/>
    </source>
</evidence>
<evidence type="ECO:0000256" key="6">
    <source>
        <dbReference type="SAM" id="Phobius"/>
    </source>
</evidence>
<dbReference type="EnsemblPlants" id="Ma02_t04910.1">
    <property type="protein sequence ID" value="Ma02_p04910.1"/>
    <property type="gene ID" value="Ma02_g04910"/>
</dbReference>
<dbReference type="OMA" id="WGIKSKF"/>
<name>A0A804HZC9_MUSAM</name>
<evidence type="ECO:0000313" key="8">
    <source>
        <dbReference type="EMBL" id="CAG1861123.1"/>
    </source>
</evidence>
<evidence type="ECO:0000313" key="9">
    <source>
        <dbReference type="EnsemblPlants" id="Ma02_p04910.1"/>
    </source>
</evidence>
<dbReference type="InterPro" id="IPR004864">
    <property type="entry name" value="LEA_2"/>
</dbReference>
<organism evidence="9 10">
    <name type="scientific">Musa acuminata subsp. malaccensis</name>
    <name type="common">Wild banana</name>
    <name type="synonym">Musa malaccensis</name>
    <dbReference type="NCBI Taxonomy" id="214687"/>
    <lineage>
        <taxon>Eukaryota</taxon>
        <taxon>Viridiplantae</taxon>
        <taxon>Streptophyta</taxon>
        <taxon>Embryophyta</taxon>
        <taxon>Tracheophyta</taxon>
        <taxon>Spermatophyta</taxon>
        <taxon>Magnoliopsida</taxon>
        <taxon>Liliopsida</taxon>
        <taxon>Zingiberales</taxon>
        <taxon>Musaceae</taxon>
        <taxon>Musa</taxon>
    </lineage>
</organism>
<evidence type="ECO:0000313" key="10">
    <source>
        <dbReference type="Proteomes" id="UP000012960"/>
    </source>
</evidence>
<reference evidence="9" key="2">
    <citation type="submission" date="2021-05" db="UniProtKB">
        <authorList>
            <consortium name="EnsemblPlants"/>
        </authorList>
    </citation>
    <scope>IDENTIFICATION</scope>
    <source>
        <strain evidence="9">subsp. malaccensis</strain>
    </source>
</reference>
<dbReference type="GO" id="GO:0009506">
    <property type="term" value="C:plasmodesma"/>
    <property type="evidence" value="ECO:0000318"/>
    <property type="project" value="GO_Central"/>
</dbReference>
<keyword evidence="4 6" id="KW-0472">Membrane</keyword>
<feature type="region of interest" description="Disordered" evidence="5">
    <location>
        <begin position="170"/>
        <end position="204"/>
    </location>
</feature>
<evidence type="ECO:0000259" key="7">
    <source>
        <dbReference type="Pfam" id="PF03168"/>
    </source>
</evidence>
<dbReference type="Pfam" id="PF03168">
    <property type="entry name" value="LEA_2"/>
    <property type="match status" value="1"/>
</dbReference>
<dbReference type="AlphaFoldDB" id="A0A804HZC9"/>
<dbReference type="GO" id="GO:0098542">
    <property type="term" value="P:defense response to other organism"/>
    <property type="evidence" value="ECO:0007669"/>
    <property type="project" value="InterPro"/>
</dbReference>
<dbReference type="InterPro" id="IPR044839">
    <property type="entry name" value="NDR1-like"/>
</dbReference>
<keyword evidence="10" id="KW-1185">Reference proteome</keyword>
<evidence type="ECO:0000256" key="2">
    <source>
        <dbReference type="ARBA" id="ARBA00022692"/>
    </source>
</evidence>
<gene>
    <name evidence="8" type="ORF">GSMUA_60170.1</name>
</gene>
<accession>A0A804HZC9</accession>
<dbReference type="InParanoid" id="A0A804HZC9"/>
<evidence type="ECO:0000256" key="4">
    <source>
        <dbReference type="ARBA" id="ARBA00023136"/>
    </source>
</evidence>
<evidence type="ECO:0000256" key="3">
    <source>
        <dbReference type="ARBA" id="ARBA00022989"/>
    </source>
</evidence>